<dbReference type="Proteomes" id="UP000007494">
    <property type="component" value="Chromosome II"/>
</dbReference>
<evidence type="ECO:0000313" key="4">
    <source>
        <dbReference type="EMBL" id="CEL64745.1"/>
    </source>
</evidence>
<accession>F0V8V9</accession>
<name>F0V8V9_NEOCL</name>
<feature type="compositionally biased region" description="Low complexity" evidence="2">
    <location>
        <begin position="359"/>
        <end position="368"/>
    </location>
</feature>
<dbReference type="PANTHER" id="PTHR43215:SF14">
    <property type="entry name" value="RADIAL SPOKE HEAD 1 HOMOLOG"/>
    <property type="match status" value="1"/>
</dbReference>
<evidence type="ECO:0000313" key="5">
    <source>
        <dbReference type="Proteomes" id="UP000007494"/>
    </source>
</evidence>
<feature type="compositionally biased region" description="Basic and acidic residues" evidence="2">
    <location>
        <begin position="243"/>
        <end position="255"/>
    </location>
</feature>
<reference evidence="3" key="2">
    <citation type="submission" date="2011-03" db="EMBL/GenBank/DDBJ databases">
        <title>Comparative genomics and transcriptomics of Neospora caninum and Toxoplasma gondii.</title>
        <authorList>
            <person name="Reid A.J."/>
            <person name="Sohal A."/>
            <person name="Harris D."/>
            <person name="Quail M."/>
            <person name="Sanders M."/>
            <person name="Berriman M."/>
            <person name="Wastling J.M."/>
            <person name="Pain A."/>
        </authorList>
    </citation>
    <scope>NUCLEOTIDE SEQUENCE</scope>
    <source>
        <strain evidence="3">Liverpool</strain>
    </source>
</reference>
<sequence>MGSTFSSCRCLEIDRLADYATEFRPGRKEDSHPGEQLDQRAGDNASDSSRVIYEGEYKNGKRHGFGVLIRPCGSRFEGYFVDDAANGPGKFIHPSGDVYEGQWKDNQAHGTGTFTHSDGSSYEGQWVSDVQEGIGRERWMDGSSYEGNYKAGLKSGTGKFTWPDGSSYEGQFFQNDIHGEGTYVWTDGKSYSGKSTAPEKANEGARALETDAAARASRAAKNHVRQWFRNHMHGKGRMTFPDGRMHEGDYADDRKHGKGRLTWPDGRSFEGEWREGRQVPGVGVYRDGAGREIPNPAARPSGPGSHTNPGGSLTQGSPDVLSDSSKAGSSRVKGEAEERGRKKSLFSISHNHQRRRSAEASGSSTGGAWMRRRSDSRASCLSPRQGERGAVCEESGSSSERGPGTSSVDLRAGPSRKLEVSPESQARAASGKKRRDFSHVFRFGRKKAGSG</sequence>
<reference evidence="4" key="4">
    <citation type="journal article" date="2015" name="PLoS ONE">
        <title>Comprehensive Evaluation of Toxoplasma gondii VEG and Neospora caninum LIV Genomes with Tachyzoite Stage Transcriptome and Proteome Defines Novel Transcript Features.</title>
        <authorList>
            <person name="Ramaprasad A."/>
            <person name="Mourier T."/>
            <person name="Naeem R."/>
            <person name="Malas T.B."/>
            <person name="Moussa E."/>
            <person name="Panigrahi A."/>
            <person name="Vermont S.J."/>
            <person name="Otto T.D."/>
            <person name="Wastling J."/>
            <person name="Pain A."/>
        </authorList>
    </citation>
    <scope>NUCLEOTIDE SEQUENCE</scope>
    <source>
        <strain evidence="4">Liverpool</strain>
    </source>
</reference>
<dbReference type="InterPro" id="IPR003409">
    <property type="entry name" value="MORN"/>
</dbReference>
<dbReference type="OMA" id="FPDGRMH"/>
<feature type="region of interest" description="Disordered" evidence="2">
    <location>
        <begin position="22"/>
        <end position="49"/>
    </location>
</feature>
<dbReference type="Pfam" id="PF02493">
    <property type="entry name" value="MORN"/>
    <property type="match status" value="9"/>
</dbReference>
<dbReference type="OrthoDB" id="333000at2759"/>
<protein>
    <submittedName>
        <fullName evidence="4">MORN repeat-containing protein, putative</fullName>
    </submittedName>
    <submittedName>
        <fullName evidence="3">Putative MORN repeat-containing protein</fullName>
    </submittedName>
</protein>
<dbReference type="SMART" id="SM00698">
    <property type="entry name" value="MORN"/>
    <property type="match status" value="8"/>
</dbReference>
<feature type="compositionally biased region" description="Polar residues" evidence="2">
    <location>
        <begin position="304"/>
        <end position="328"/>
    </location>
</feature>
<feature type="compositionally biased region" description="Basic and acidic residues" evidence="2">
    <location>
        <begin position="267"/>
        <end position="277"/>
    </location>
</feature>
<organism evidence="3 5">
    <name type="scientific">Neospora caninum (strain Liverpool)</name>
    <dbReference type="NCBI Taxonomy" id="572307"/>
    <lineage>
        <taxon>Eukaryota</taxon>
        <taxon>Sar</taxon>
        <taxon>Alveolata</taxon>
        <taxon>Apicomplexa</taxon>
        <taxon>Conoidasida</taxon>
        <taxon>Coccidia</taxon>
        <taxon>Eucoccidiorida</taxon>
        <taxon>Eimeriorina</taxon>
        <taxon>Sarcocystidae</taxon>
        <taxon>Neospora</taxon>
    </lineage>
</organism>
<dbReference type="Gene3D" id="2.20.110.10">
    <property type="entry name" value="Histone H3 K4-specific methyltransferase SET7/9 N-terminal domain"/>
    <property type="match status" value="4"/>
</dbReference>
<proteinExistence type="predicted"/>
<gene>
    <name evidence="4" type="ORF">BN1204_006250</name>
    <name evidence="3" type="ORF">NCLIV_006250</name>
</gene>
<keyword evidence="1" id="KW-0677">Repeat</keyword>
<dbReference type="PANTHER" id="PTHR43215">
    <property type="entry name" value="RADIAL SPOKE HEAD 1 HOMOLOG"/>
    <property type="match status" value="1"/>
</dbReference>
<dbReference type="EMBL" id="LN714476">
    <property type="protein sequence ID" value="CEL64745.1"/>
    <property type="molecule type" value="Genomic_DNA"/>
</dbReference>
<feature type="compositionally biased region" description="Basic residues" evidence="2">
    <location>
        <begin position="430"/>
        <end position="451"/>
    </location>
</feature>
<dbReference type="eggNOG" id="KOG0229">
    <property type="taxonomic scope" value="Eukaryota"/>
</dbReference>
<keyword evidence="5" id="KW-1185">Reference proteome</keyword>
<evidence type="ECO:0000256" key="1">
    <source>
        <dbReference type="ARBA" id="ARBA00022737"/>
    </source>
</evidence>
<evidence type="ECO:0000313" key="3">
    <source>
        <dbReference type="EMBL" id="CBZ50150.1"/>
    </source>
</evidence>
<evidence type="ECO:0000256" key="2">
    <source>
        <dbReference type="SAM" id="MobiDB-lite"/>
    </source>
</evidence>
<reference evidence="5" key="3">
    <citation type="journal article" date="2012" name="PLoS Pathog.">
        <title>Comparative genomics of the apicomplexan parasites Toxoplasma gondii and Neospora caninum: Coccidia differing in host range and transmission strategy.</title>
        <authorList>
            <person name="Reid A.J."/>
            <person name="Vermont S.J."/>
            <person name="Cotton J.A."/>
            <person name="Harris D."/>
            <person name="Hill-Cawthorne G.A."/>
            <person name="Konen-Waisman S."/>
            <person name="Latham S.M."/>
            <person name="Mourier T."/>
            <person name="Norton R."/>
            <person name="Quail M.A."/>
            <person name="Sanders M."/>
            <person name="Shanmugam D."/>
            <person name="Sohal A."/>
            <person name="Wasmuth J.D."/>
            <person name="Brunk B."/>
            <person name="Grigg M.E."/>
            <person name="Howard J.C."/>
            <person name="Parkinson J."/>
            <person name="Roos D.S."/>
            <person name="Trees A.J."/>
            <person name="Berriman M."/>
            <person name="Pain A."/>
            <person name="Wastling J.M."/>
        </authorList>
    </citation>
    <scope>NUCLEOTIDE SEQUENCE [LARGE SCALE GENOMIC DNA]</scope>
    <source>
        <strain evidence="5">Liverpool</strain>
    </source>
</reference>
<dbReference type="EMBL" id="FR823382">
    <property type="protein sequence ID" value="CBZ50150.1"/>
    <property type="molecule type" value="Genomic_DNA"/>
</dbReference>
<dbReference type="AlphaFoldDB" id="F0V8V9"/>
<dbReference type="SUPFAM" id="SSF82185">
    <property type="entry name" value="Histone H3 K4-specific methyltransferase SET7/9 N-terminal domain"/>
    <property type="match status" value="3"/>
</dbReference>
<dbReference type="VEuPathDB" id="ToxoDB:NCLIV_006250"/>
<dbReference type="InParanoid" id="F0V8V9"/>
<feature type="compositionally biased region" description="Basic and acidic residues" evidence="2">
    <location>
        <begin position="24"/>
        <end position="41"/>
    </location>
</feature>
<feature type="compositionally biased region" description="Low complexity" evidence="2">
    <location>
        <begin position="393"/>
        <end position="407"/>
    </location>
</feature>
<dbReference type="RefSeq" id="XP_003880185.1">
    <property type="nucleotide sequence ID" value="XM_003880136.1"/>
</dbReference>
<dbReference type="GeneID" id="13446208"/>
<feature type="region of interest" description="Disordered" evidence="2">
    <location>
        <begin position="238"/>
        <end position="451"/>
    </location>
</feature>
<reference evidence="3" key="1">
    <citation type="submission" date="2011-02" db="EMBL/GenBank/DDBJ databases">
        <authorList>
            <person name="Aslett M."/>
        </authorList>
    </citation>
    <scope>NUCLEOTIDE SEQUENCE</scope>
    <source>
        <strain evidence="3">Liverpool</strain>
    </source>
</reference>